<reference evidence="2" key="1">
    <citation type="submission" date="2020-03" db="EMBL/GenBank/DDBJ databases">
        <title>Solimonas marina sp. nov., isolated from deep seawater of the Pacific Ocean.</title>
        <authorList>
            <person name="Liu X."/>
            <person name="Lai Q."/>
            <person name="Sun F."/>
            <person name="Gai Y."/>
            <person name="Li G."/>
            <person name="Shao Z."/>
        </authorList>
    </citation>
    <scope>NUCLEOTIDE SEQUENCE</scope>
    <source>
        <strain evidence="2">C16B3</strain>
    </source>
</reference>
<keyword evidence="3" id="KW-1185">Reference proteome</keyword>
<evidence type="ECO:0000313" key="2">
    <source>
        <dbReference type="EMBL" id="NKF24134.1"/>
    </source>
</evidence>
<evidence type="ECO:0000256" key="1">
    <source>
        <dbReference type="SAM" id="Phobius"/>
    </source>
</evidence>
<accession>A0A969WCR4</accession>
<dbReference type="EMBL" id="JAAVXB010000012">
    <property type="protein sequence ID" value="NKF24134.1"/>
    <property type="molecule type" value="Genomic_DNA"/>
</dbReference>
<keyword evidence="1" id="KW-1133">Transmembrane helix</keyword>
<comment type="caution">
    <text evidence="2">The sequence shown here is derived from an EMBL/GenBank/DDBJ whole genome shotgun (WGS) entry which is preliminary data.</text>
</comment>
<proteinExistence type="predicted"/>
<organism evidence="2 3">
    <name type="scientific">Solimonas marina</name>
    <dbReference type="NCBI Taxonomy" id="2714601"/>
    <lineage>
        <taxon>Bacteria</taxon>
        <taxon>Pseudomonadati</taxon>
        <taxon>Pseudomonadota</taxon>
        <taxon>Gammaproteobacteria</taxon>
        <taxon>Nevskiales</taxon>
        <taxon>Nevskiaceae</taxon>
        <taxon>Solimonas</taxon>
    </lineage>
</organism>
<sequence>MMSIVLLWLPVLLSAVGVFVASSFVHMVFRWHNADYRPLPNEDEVSALLRRAGAAPGQYVLPYCADMKQLQSAPMQERFAAGPNGLLILRGNGPVNMGRQLGLWLLLTLLVSLIVAAVASAALPLGAIRHQVFHVCALIALAAYACGSISDGIWKGHPWRAVVKDLVDALIYAVVTGACFAWLWPGS</sequence>
<dbReference type="Proteomes" id="UP000653472">
    <property type="component" value="Unassembled WGS sequence"/>
</dbReference>
<feature type="transmembrane region" description="Helical" evidence="1">
    <location>
        <begin position="103"/>
        <end position="126"/>
    </location>
</feature>
<keyword evidence="1" id="KW-0812">Transmembrane</keyword>
<feature type="transmembrane region" description="Helical" evidence="1">
    <location>
        <begin position="132"/>
        <end position="154"/>
    </location>
</feature>
<dbReference type="AlphaFoldDB" id="A0A969WCR4"/>
<name>A0A969WCR4_9GAMM</name>
<protein>
    <submittedName>
        <fullName evidence="2">Uncharacterized protein</fullName>
    </submittedName>
</protein>
<evidence type="ECO:0000313" key="3">
    <source>
        <dbReference type="Proteomes" id="UP000653472"/>
    </source>
</evidence>
<gene>
    <name evidence="2" type="ORF">G7Y82_17615</name>
</gene>
<keyword evidence="1" id="KW-0472">Membrane</keyword>
<dbReference type="RefSeq" id="WP_168149463.1">
    <property type="nucleotide sequence ID" value="NZ_JAAVXB010000012.1"/>
</dbReference>
<feature type="transmembrane region" description="Helical" evidence="1">
    <location>
        <begin position="166"/>
        <end position="184"/>
    </location>
</feature>
<feature type="transmembrane region" description="Helical" evidence="1">
    <location>
        <begin position="6"/>
        <end position="29"/>
    </location>
</feature>